<keyword evidence="3" id="KW-1185">Reference proteome</keyword>
<gene>
    <name evidence="2" type="ORF">SAMN04488136_11652</name>
</gene>
<dbReference type="STRING" id="861298.SAMN04488136_11652"/>
<proteinExistence type="predicted"/>
<dbReference type="Proteomes" id="UP000198854">
    <property type="component" value="Unassembled WGS sequence"/>
</dbReference>
<dbReference type="RefSeq" id="WP_245696689.1">
    <property type="nucleotide sequence ID" value="NZ_FNDD01000016.1"/>
</dbReference>
<sequence length="153" mass="17915">MYELNFYSKDDEELLMEIELKDLSDDDVLRIFGVALEGNCADVSLAQLNEIEACIGNTLKKLMLTLRYVKSLTEFIRTQKGALWRFFCHCCSTKPDKKSQHGKCWLKYEFRLLIELVMKDSFTLSNVRDRHKTKVTLPERFGTHLLPLYTLLK</sequence>
<evidence type="ECO:0000259" key="1">
    <source>
        <dbReference type="Pfam" id="PF24731"/>
    </source>
</evidence>
<dbReference type="AlphaFoldDB" id="A0A1G8CG81"/>
<dbReference type="Pfam" id="PF24731">
    <property type="entry name" value="DUF7683"/>
    <property type="match status" value="1"/>
</dbReference>
<name>A0A1G8CG81_9VIBR</name>
<reference evidence="3" key="1">
    <citation type="submission" date="2016-10" db="EMBL/GenBank/DDBJ databases">
        <authorList>
            <person name="Varghese N."/>
            <person name="Submissions S."/>
        </authorList>
    </citation>
    <scope>NUCLEOTIDE SEQUENCE [LARGE SCALE GENOMIC DNA]</scope>
    <source>
        <strain evidence="3">CGMCC 1.10228</strain>
    </source>
</reference>
<protein>
    <recommendedName>
        <fullName evidence="1">DUF7683 domain-containing protein</fullName>
    </recommendedName>
</protein>
<organism evidence="2 3">
    <name type="scientific">Vibrio xiamenensis</name>
    <dbReference type="NCBI Taxonomy" id="861298"/>
    <lineage>
        <taxon>Bacteria</taxon>
        <taxon>Pseudomonadati</taxon>
        <taxon>Pseudomonadota</taxon>
        <taxon>Gammaproteobacteria</taxon>
        <taxon>Vibrionales</taxon>
        <taxon>Vibrionaceae</taxon>
        <taxon>Vibrio</taxon>
    </lineage>
</organism>
<accession>A0A1G8CG81</accession>
<feature type="domain" description="DUF7683" evidence="1">
    <location>
        <begin position="1"/>
        <end position="59"/>
    </location>
</feature>
<evidence type="ECO:0000313" key="3">
    <source>
        <dbReference type="Proteomes" id="UP000198854"/>
    </source>
</evidence>
<dbReference type="EMBL" id="FNDD01000016">
    <property type="protein sequence ID" value="SDH44461.1"/>
    <property type="molecule type" value="Genomic_DNA"/>
</dbReference>
<dbReference type="InterPro" id="IPR056100">
    <property type="entry name" value="DUF7683"/>
</dbReference>
<evidence type="ECO:0000313" key="2">
    <source>
        <dbReference type="EMBL" id="SDH44461.1"/>
    </source>
</evidence>